<dbReference type="EMBL" id="CAAALY010112502">
    <property type="protein sequence ID" value="VEL30462.1"/>
    <property type="molecule type" value="Genomic_DNA"/>
</dbReference>
<feature type="region of interest" description="Disordered" evidence="1">
    <location>
        <begin position="114"/>
        <end position="149"/>
    </location>
</feature>
<accession>A0A3S5BMI1</accession>
<feature type="compositionally biased region" description="Low complexity" evidence="1">
    <location>
        <begin position="128"/>
        <end position="149"/>
    </location>
</feature>
<proteinExistence type="predicted"/>
<organism evidence="2 3">
    <name type="scientific">Protopolystoma xenopodis</name>
    <dbReference type="NCBI Taxonomy" id="117903"/>
    <lineage>
        <taxon>Eukaryota</taxon>
        <taxon>Metazoa</taxon>
        <taxon>Spiralia</taxon>
        <taxon>Lophotrochozoa</taxon>
        <taxon>Platyhelminthes</taxon>
        <taxon>Monogenea</taxon>
        <taxon>Polyopisthocotylea</taxon>
        <taxon>Polystomatidea</taxon>
        <taxon>Polystomatidae</taxon>
        <taxon>Protopolystoma</taxon>
    </lineage>
</organism>
<name>A0A3S5BMI1_9PLAT</name>
<evidence type="ECO:0000256" key="1">
    <source>
        <dbReference type="SAM" id="MobiDB-lite"/>
    </source>
</evidence>
<evidence type="ECO:0000313" key="3">
    <source>
        <dbReference type="Proteomes" id="UP000784294"/>
    </source>
</evidence>
<dbReference type="Proteomes" id="UP000784294">
    <property type="component" value="Unassembled WGS sequence"/>
</dbReference>
<gene>
    <name evidence="2" type="ORF">PXEA_LOCUS23902</name>
</gene>
<protein>
    <submittedName>
        <fullName evidence="2">Uncharacterized protein</fullName>
    </submittedName>
</protein>
<keyword evidence="3" id="KW-1185">Reference proteome</keyword>
<sequence>MTPLLTHQGPLLAERLPLCCSHLADCLTTDDQRHLATNGRLISSDVHGFFGSTGLNESAMSTSYVERQLGPVVNAYTLDTEEINLAAKDYNTILYDSLISKGCADPNDIEPLGQSCPTHRLSKRKSSENLLNLSDSPPLSPTSGLNAHP</sequence>
<comment type="caution">
    <text evidence="2">The sequence shown here is derived from an EMBL/GenBank/DDBJ whole genome shotgun (WGS) entry which is preliminary data.</text>
</comment>
<dbReference type="AlphaFoldDB" id="A0A3S5BMI1"/>
<reference evidence="2" key="1">
    <citation type="submission" date="2018-11" db="EMBL/GenBank/DDBJ databases">
        <authorList>
            <consortium name="Pathogen Informatics"/>
        </authorList>
    </citation>
    <scope>NUCLEOTIDE SEQUENCE</scope>
</reference>
<evidence type="ECO:0000313" key="2">
    <source>
        <dbReference type="EMBL" id="VEL30462.1"/>
    </source>
</evidence>